<dbReference type="Proteomes" id="UP001151760">
    <property type="component" value="Unassembled WGS sequence"/>
</dbReference>
<proteinExistence type="predicted"/>
<feature type="region of interest" description="Disordered" evidence="1">
    <location>
        <begin position="99"/>
        <end position="151"/>
    </location>
</feature>
<comment type="caution">
    <text evidence="2">The sequence shown here is derived from an EMBL/GenBank/DDBJ whole genome shotgun (WGS) entry which is preliminary data.</text>
</comment>
<protein>
    <submittedName>
        <fullName evidence="2">Uncharacterized protein</fullName>
    </submittedName>
</protein>
<keyword evidence="3" id="KW-1185">Reference proteome</keyword>
<reference evidence="2" key="2">
    <citation type="submission" date="2022-01" db="EMBL/GenBank/DDBJ databases">
        <authorList>
            <person name="Yamashiro T."/>
            <person name="Shiraishi A."/>
            <person name="Satake H."/>
            <person name="Nakayama K."/>
        </authorList>
    </citation>
    <scope>NUCLEOTIDE SEQUENCE</scope>
</reference>
<name>A0ABQ5AQY0_9ASTR</name>
<reference evidence="2" key="1">
    <citation type="journal article" date="2022" name="Int. J. Mol. Sci.">
        <title>Draft Genome of Tanacetum Coccineum: Genomic Comparison of Closely Related Tanacetum-Family Plants.</title>
        <authorList>
            <person name="Yamashiro T."/>
            <person name="Shiraishi A."/>
            <person name="Nakayama K."/>
            <person name="Satake H."/>
        </authorList>
    </citation>
    <scope>NUCLEOTIDE SEQUENCE</scope>
</reference>
<dbReference type="EMBL" id="BQNB010012439">
    <property type="protein sequence ID" value="GJT03573.1"/>
    <property type="molecule type" value="Genomic_DNA"/>
</dbReference>
<evidence type="ECO:0000313" key="3">
    <source>
        <dbReference type="Proteomes" id="UP001151760"/>
    </source>
</evidence>
<evidence type="ECO:0000256" key="1">
    <source>
        <dbReference type="SAM" id="MobiDB-lite"/>
    </source>
</evidence>
<organism evidence="2 3">
    <name type="scientific">Tanacetum coccineum</name>
    <dbReference type="NCBI Taxonomy" id="301880"/>
    <lineage>
        <taxon>Eukaryota</taxon>
        <taxon>Viridiplantae</taxon>
        <taxon>Streptophyta</taxon>
        <taxon>Embryophyta</taxon>
        <taxon>Tracheophyta</taxon>
        <taxon>Spermatophyta</taxon>
        <taxon>Magnoliopsida</taxon>
        <taxon>eudicotyledons</taxon>
        <taxon>Gunneridae</taxon>
        <taxon>Pentapetalae</taxon>
        <taxon>asterids</taxon>
        <taxon>campanulids</taxon>
        <taxon>Asterales</taxon>
        <taxon>Asteraceae</taxon>
        <taxon>Asteroideae</taxon>
        <taxon>Anthemideae</taxon>
        <taxon>Anthemidinae</taxon>
        <taxon>Tanacetum</taxon>
    </lineage>
</organism>
<accession>A0ABQ5AQY0</accession>
<feature type="compositionally biased region" description="Acidic residues" evidence="1">
    <location>
        <begin position="134"/>
        <end position="151"/>
    </location>
</feature>
<sequence length="151" mass="16837">MYQFYNDFLVVLYTSCAIDPVSATPLPDPPIPIHQVQMSDEIGGTLHGGVFQPIEFYQDIRIKRADDHEYLELPGMPEDPYVEAAPSDTHQHTLQYVTGPEDQADINHPSTTELCGPGEDDDEDPKEDPVDYPADGEDDGDDEDDPSEEDD</sequence>
<evidence type="ECO:0000313" key="2">
    <source>
        <dbReference type="EMBL" id="GJT03573.1"/>
    </source>
</evidence>
<gene>
    <name evidence="2" type="ORF">Tco_0824742</name>
</gene>